<dbReference type="InterPro" id="IPR006145">
    <property type="entry name" value="PsdUridine_synth_RsuA/RluA"/>
</dbReference>
<evidence type="ECO:0000256" key="6">
    <source>
        <dbReference type="PIRSR" id="PIRSR606225-1"/>
    </source>
</evidence>
<keyword evidence="11" id="KW-1185">Reference proteome</keyword>
<dbReference type="Gene3D" id="3.30.2350.10">
    <property type="entry name" value="Pseudouridine synthase"/>
    <property type="match status" value="1"/>
</dbReference>
<comment type="similarity">
    <text evidence="1 8">Belongs to the pseudouridine synthase RluA family.</text>
</comment>
<comment type="catalytic activity">
    <reaction evidence="4">
        <text>uridine(1911/1915/1917) in 23S rRNA = pseudouridine(1911/1915/1917) in 23S rRNA</text>
        <dbReference type="Rhea" id="RHEA:42524"/>
        <dbReference type="Rhea" id="RHEA-COMP:10097"/>
        <dbReference type="Rhea" id="RHEA-COMP:10098"/>
        <dbReference type="ChEBI" id="CHEBI:65314"/>
        <dbReference type="ChEBI" id="CHEBI:65315"/>
        <dbReference type="EC" id="5.4.99.23"/>
    </reaction>
</comment>
<dbReference type="CDD" id="cd02869">
    <property type="entry name" value="PseudoU_synth_RluA_like"/>
    <property type="match status" value="1"/>
</dbReference>
<evidence type="ECO:0000256" key="1">
    <source>
        <dbReference type="ARBA" id="ARBA00010876"/>
    </source>
</evidence>
<dbReference type="AlphaFoldDB" id="A0A1A7RCC7"/>
<dbReference type="PROSITE" id="PS01129">
    <property type="entry name" value="PSI_RLU"/>
    <property type="match status" value="1"/>
</dbReference>
<dbReference type="GO" id="GO:0003723">
    <property type="term" value="F:RNA binding"/>
    <property type="evidence" value="ECO:0007669"/>
    <property type="project" value="UniProtKB-KW"/>
</dbReference>
<dbReference type="Gene3D" id="3.10.290.10">
    <property type="entry name" value="RNA-binding S4 domain"/>
    <property type="match status" value="1"/>
</dbReference>
<dbReference type="PANTHER" id="PTHR21600">
    <property type="entry name" value="MITOCHONDRIAL RNA PSEUDOURIDINE SYNTHASE"/>
    <property type="match status" value="1"/>
</dbReference>
<evidence type="ECO:0000256" key="4">
    <source>
        <dbReference type="ARBA" id="ARBA00036882"/>
    </source>
</evidence>
<keyword evidence="2 7" id="KW-0694">RNA-binding</keyword>
<reference evidence="11" key="1">
    <citation type="submission" date="2016-06" db="EMBL/GenBank/DDBJ databases">
        <authorList>
            <person name="Radolfova-Krizova L."/>
            <person name="Nemec A."/>
        </authorList>
    </citation>
    <scope>NUCLEOTIDE SEQUENCE [LARGE SCALE GENOMIC DNA]</scope>
    <source>
        <strain evidence="11">ANC 4275</strain>
    </source>
</reference>
<evidence type="ECO:0000256" key="7">
    <source>
        <dbReference type="PROSITE-ProRule" id="PRU00182"/>
    </source>
</evidence>
<dbReference type="EC" id="5.4.99.-" evidence="8"/>
<dbReference type="CDD" id="cd00165">
    <property type="entry name" value="S4"/>
    <property type="match status" value="1"/>
</dbReference>
<dbReference type="PANTHER" id="PTHR21600:SF44">
    <property type="entry name" value="RIBOSOMAL LARGE SUBUNIT PSEUDOURIDINE SYNTHASE D"/>
    <property type="match status" value="1"/>
</dbReference>
<feature type="domain" description="RNA-binding S4" evidence="9">
    <location>
        <begin position="50"/>
        <end position="107"/>
    </location>
</feature>
<name>A0A1A7RCC7_9GAMM</name>
<dbReference type="GO" id="GO:0160140">
    <property type="term" value="F:23S rRNA pseudouridine(1911/1915/1917) synthase activity"/>
    <property type="evidence" value="ECO:0007669"/>
    <property type="project" value="UniProtKB-EC"/>
</dbReference>
<dbReference type="Pfam" id="PF00849">
    <property type="entry name" value="PseudoU_synth_2"/>
    <property type="match status" value="1"/>
</dbReference>
<sequence length="350" mass="39392">MSQAQSSNSNFPETDFNLLEDSEDADNHTSDSTATRLSLQFQLDESYLGQRIDQVSALVWTDFSREKLKQWLKEGHLLVNGNTVKPKYKCEGNELLTLEVELEAQTRSLPEDIPLNIVYEDDDIMVINKPVGMVVHPGAGNSSGTLVNAILHHYPKSAELTRAGLVHRIDKDTSGLLVVAKNLESQFSLSKQLAKKSVYRVYDLVVYGNIIAGGTIDEPIKRHPVDRVKMAVLPGGKEAVTHYNVKERFQNFTRIQARLETGRTHQIRVHLMYIGHGLVGDPVYMPRVRMPAGASQLLDDTLRGFKRQALHAVQLGLVHPRTGEDMMFDAPWPEDFNHLVEVLRTENKAY</sequence>
<proteinExistence type="inferred from homology"/>
<dbReference type="EMBL" id="LZDS01000025">
    <property type="protein sequence ID" value="OBX28362.1"/>
    <property type="molecule type" value="Genomic_DNA"/>
</dbReference>
<dbReference type="Pfam" id="PF01479">
    <property type="entry name" value="S4"/>
    <property type="match status" value="1"/>
</dbReference>
<dbReference type="STRING" id="1443941.A9J31_04535"/>
<dbReference type="InterPro" id="IPR036986">
    <property type="entry name" value="S4_RNA-bd_sf"/>
</dbReference>
<evidence type="ECO:0000259" key="9">
    <source>
        <dbReference type="SMART" id="SM00363"/>
    </source>
</evidence>
<accession>A0A1A7RCC7</accession>
<dbReference type="SUPFAM" id="SSF55174">
    <property type="entry name" value="Alpha-L RNA-binding motif"/>
    <property type="match status" value="1"/>
</dbReference>
<dbReference type="OrthoDB" id="9807829at2"/>
<dbReference type="RefSeq" id="WP_067764272.1">
    <property type="nucleotide sequence ID" value="NZ_CP183909.1"/>
</dbReference>
<dbReference type="InterPro" id="IPR002942">
    <property type="entry name" value="S4_RNA-bd"/>
</dbReference>
<dbReference type="FunFam" id="3.30.2350.10:FF:000006">
    <property type="entry name" value="Pseudouridine synthase"/>
    <property type="match status" value="1"/>
</dbReference>
<dbReference type="InterPro" id="IPR050188">
    <property type="entry name" value="RluA_PseudoU_synthase"/>
</dbReference>
<dbReference type="InterPro" id="IPR006225">
    <property type="entry name" value="PsdUridine_synth_RluC/D"/>
</dbReference>
<feature type="active site" evidence="6">
    <location>
        <position position="170"/>
    </location>
</feature>
<dbReference type="InterPro" id="IPR006224">
    <property type="entry name" value="PsdUridine_synth_RluA-like_CS"/>
</dbReference>
<dbReference type="SUPFAM" id="SSF55120">
    <property type="entry name" value="Pseudouridine synthase"/>
    <property type="match status" value="1"/>
</dbReference>
<evidence type="ECO:0000313" key="10">
    <source>
        <dbReference type="EMBL" id="OBX28362.1"/>
    </source>
</evidence>
<evidence type="ECO:0000256" key="2">
    <source>
        <dbReference type="ARBA" id="ARBA00022884"/>
    </source>
</evidence>
<dbReference type="InterPro" id="IPR020103">
    <property type="entry name" value="PsdUridine_synth_cat_dom_sf"/>
</dbReference>
<organism evidence="10 11">
    <name type="scientific">Acinetobacter gandensis</name>
    <dbReference type="NCBI Taxonomy" id="1443941"/>
    <lineage>
        <taxon>Bacteria</taxon>
        <taxon>Pseudomonadati</taxon>
        <taxon>Pseudomonadota</taxon>
        <taxon>Gammaproteobacteria</taxon>
        <taxon>Moraxellales</taxon>
        <taxon>Moraxellaceae</taxon>
        <taxon>Acinetobacter</taxon>
    </lineage>
</organism>
<evidence type="ECO:0000256" key="3">
    <source>
        <dbReference type="ARBA" id="ARBA00023235"/>
    </source>
</evidence>
<dbReference type="NCBIfam" id="NF008385">
    <property type="entry name" value="PRK11180.1"/>
    <property type="match status" value="1"/>
</dbReference>
<comment type="catalytic activity">
    <reaction evidence="8">
        <text>a uridine in RNA = a pseudouridine in RNA</text>
        <dbReference type="Rhea" id="RHEA:48348"/>
        <dbReference type="Rhea" id="RHEA-COMP:12068"/>
        <dbReference type="Rhea" id="RHEA-COMP:12069"/>
        <dbReference type="ChEBI" id="CHEBI:65314"/>
        <dbReference type="ChEBI" id="CHEBI:65315"/>
    </reaction>
</comment>
<dbReference type="PROSITE" id="PS50889">
    <property type="entry name" value="S4"/>
    <property type="match status" value="1"/>
</dbReference>
<comment type="caution">
    <text evidence="10">The sequence shown here is derived from an EMBL/GenBank/DDBJ whole genome shotgun (WGS) entry which is preliminary data.</text>
</comment>
<gene>
    <name evidence="10" type="ORF">A9J31_04535</name>
</gene>
<comment type="function">
    <text evidence="5">Responsible for synthesis of pseudouridine from uracil at positions 1911, 1915 and 1917 in 23S ribosomal RNA.</text>
</comment>
<dbReference type="GO" id="GO:0000455">
    <property type="term" value="P:enzyme-directed rRNA pseudouridine synthesis"/>
    <property type="evidence" value="ECO:0007669"/>
    <property type="project" value="TreeGrafter"/>
</dbReference>
<dbReference type="Proteomes" id="UP000185753">
    <property type="component" value="Unassembled WGS sequence"/>
</dbReference>
<keyword evidence="3 8" id="KW-0413">Isomerase</keyword>
<dbReference type="NCBIfam" id="TIGR00005">
    <property type="entry name" value="rluA_subfam"/>
    <property type="match status" value="1"/>
</dbReference>
<evidence type="ECO:0000256" key="8">
    <source>
        <dbReference type="RuleBase" id="RU362028"/>
    </source>
</evidence>
<evidence type="ECO:0000256" key="5">
    <source>
        <dbReference type="ARBA" id="ARBA00056072"/>
    </source>
</evidence>
<protein>
    <recommendedName>
        <fullName evidence="8">Pseudouridine synthase</fullName>
        <ecNumber evidence="8">5.4.99.-</ecNumber>
    </recommendedName>
</protein>
<dbReference type="SMART" id="SM00363">
    <property type="entry name" value="S4"/>
    <property type="match status" value="1"/>
</dbReference>
<evidence type="ECO:0000313" key="11">
    <source>
        <dbReference type="Proteomes" id="UP000185753"/>
    </source>
</evidence>